<reference evidence="2 3" key="1">
    <citation type="journal article" date="2019" name="Commun. Biol.">
        <title>The bagworm genome reveals a unique fibroin gene that provides high tensile strength.</title>
        <authorList>
            <person name="Kono N."/>
            <person name="Nakamura H."/>
            <person name="Ohtoshi R."/>
            <person name="Tomita M."/>
            <person name="Numata K."/>
            <person name="Arakawa K."/>
        </authorList>
    </citation>
    <scope>NUCLEOTIDE SEQUENCE [LARGE SCALE GENOMIC DNA]</scope>
</reference>
<evidence type="ECO:0000313" key="2">
    <source>
        <dbReference type="EMBL" id="GBP46240.1"/>
    </source>
</evidence>
<keyword evidence="3" id="KW-1185">Reference proteome</keyword>
<name>A0A4C1W5Q2_EUMVA</name>
<sequence>MAGQLAAERAAAMELWSTWLERENSHPPPQPHLLSIKHPSIGYPIPDQEADSTPVTILRLRVSMGGDDYSLPDGLQARRPLENAI</sequence>
<dbReference type="EMBL" id="BGZK01000480">
    <property type="protein sequence ID" value="GBP46240.1"/>
    <property type="molecule type" value="Genomic_DNA"/>
</dbReference>
<evidence type="ECO:0000256" key="1">
    <source>
        <dbReference type="SAM" id="MobiDB-lite"/>
    </source>
</evidence>
<organism evidence="2 3">
    <name type="scientific">Eumeta variegata</name>
    <name type="common">Bagworm moth</name>
    <name type="synonym">Eumeta japonica</name>
    <dbReference type="NCBI Taxonomy" id="151549"/>
    <lineage>
        <taxon>Eukaryota</taxon>
        <taxon>Metazoa</taxon>
        <taxon>Ecdysozoa</taxon>
        <taxon>Arthropoda</taxon>
        <taxon>Hexapoda</taxon>
        <taxon>Insecta</taxon>
        <taxon>Pterygota</taxon>
        <taxon>Neoptera</taxon>
        <taxon>Endopterygota</taxon>
        <taxon>Lepidoptera</taxon>
        <taxon>Glossata</taxon>
        <taxon>Ditrysia</taxon>
        <taxon>Tineoidea</taxon>
        <taxon>Psychidae</taxon>
        <taxon>Oiketicinae</taxon>
        <taxon>Eumeta</taxon>
    </lineage>
</organism>
<accession>A0A4C1W5Q2</accession>
<gene>
    <name evidence="2" type="ORF">EVAR_30368_1</name>
</gene>
<feature type="region of interest" description="Disordered" evidence="1">
    <location>
        <begin position="22"/>
        <end position="49"/>
    </location>
</feature>
<evidence type="ECO:0000313" key="3">
    <source>
        <dbReference type="Proteomes" id="UP000299102"/>
    </source>
</evidence>
<dbReference type="Proteomes" id="UP000299102">
    <property type="component" value="Unassembled WGS sequence"/>
</dbReference>
<dbReference type="AlphaFoldDB" id="A0A4C1W5Q2"/>
<protein>
    <submittedName>
        <fullName evidence="2">Uncharacterized protein</fullName>
    </submittedName>
</protein>
<comment type="caution">
    <text evidence="2">The sequence shown here is derived from an EMBL/GenBank/DDBJ whole genome shotgun (WGS) entry which is preliminary data.</text>
</comment>
<proteinExistence type="predicted"/>